<evidence type="ECO:0000313" key="1">
    <source>
        <dbReference type="EMBL" id="OGM79612.1"/>
    </source>
</evidence>
<dbReference type="EMBL" id="MGHV01000001">
    <property type="protein sequence ID" value="OGM79612.1"/>
    <property type="molecule type" value="Genomic_DNA"/>
</dbReference>
<dbReference type="AlphaFoldDB" id="A0A1F8CTK3"/>
<gene>
    <name evidence="1" type="ORF">A2197_01240</name>
</gene>
<proteinExistence type="predicted"/>
<comment type="caution">
    <text evidence="1">The sequence shown here is derived from an EMBL/GenBank/DDBJ whole genome shotgun (WGS) entry which is preliminary data.</text>
</comment>
<dbReference type="Proteomes" id="UP000178430">
    <property type="component" value="Unassembled WGS sequence"/>
</dbReference>
<evidence type="ECO:0000313" key="2">
    <source>
        <dbReference type="Proteomes" id="UP000178430"/>
    </source>
</evidence>
<sequence>MLARMSQYEKVRHICDATDRFGDKAVALFTLLFDNVDFFSKPEDPDIVAARIITYLKEGK</sequence>
<protein>
    <submittedName>
        <fullName evidence="1">Uncharacterized protein</fullName>
    </submittedName>
</protein>
<name>A0A1F8CTK3_9BACT</name>
<reference evidence="1 2" key="1">
    <citation type="journal article" date="2016" name="Nat. Commun.">
        <title>Thousands of microbial genomes shed light on interconnected biogeochemical processes in an aquifer system.</title>
        <authorList>
            <person name="Anantharaman K."/>
            <person name="Brown C.T."/>
            <person name="Hug L.A."/>
            <person name="Sharon I."/>
            <person name="Castelle C.J."/>
            <person name="Probst A.J."/>
            <person name="Thomas B.C."/>
            <person name="Singh A."/>
            <person name="Wilkins M.J."/>
            <person name="Karaoz U."/>
            <person name="Brodie E.L."/>
            <person name="Williams K.H."/>
            <person name="Hubbard S.S."/>
            <person name="Banfield J.F."/>
        </authorList>
    </citation>
    <scope>NUCLEOTIDE SEQUENCE [LARGE SCALE GENOMIC DNA]</scope>
</reference>
<organism evidence="1 2">
    <name type="scientific">Candidatus Woesebacteria bacterium RIFOXYA1_FULL_48_16</name>
    <dbReference type="NCBI Taxonomy" id="1802535"/>
    <lineage>
        <taxon>Bacteria</taxon>
        <taxon>Candidatus Woeseibacteriota</taxon>
    </lineage>
</organism>
<accession>A0A1F8CTK3</accession>